<feature type="transmembrane region" description="Helical" evidence="1">
    <location>
        <begin position="83"/>
        <end position="105"/>
    </location>
</feature>
<accession>A0A117MN59</accession>
<proteinExistence type="predicted"/>
<dbReference type="EMBL" id="LLZH01000306">
    <property type="protein sequence ID" value="KUL26484.1"/>
    <property type="molecule type" value="Genomic_DNA"/>
</dbReference>
<dbReference type="AlphaFoldDB" id="A0A117MN59"/>
<keyword evidence="1" id="KW-0472">Membrane</keyword>
<feature type="transmembrane region" description="Helical" evidence="1">
    <location>
        <begin position="145"/>
        <end position="162"/>
    </location>
</feature>
<dbReference type="OrthoDB" id="3296457at2"/>
<organism evidence="2 3">
    <name type="scientific">Actinoplanes awajinensis subsp. mycoplanecinus</name>
    <dbReference type="NCBI Taxonomy" id="135947"/>
    <lineage>
        <taxon>Bacteria</taxon>
        <taxon>Bacillati</taxon>
        <taxon>Actinomycetota</taxon>
        <taxon>Actinomycetes</taxon>
        <taxon>Micromonosporales</taxon>
        <taxon>Micromonosporaceae</taxon>
        <taxon>Actinoplanes</taxon>
    </lineage>
</organism>
<evidence type="ECO:0008006" key="4">
    <source>
        <dbReference type="Google" id="ProtNLM"/>
    </source>
</evidence>
<sequence length="207" mass="21876">MTRLLLPHLARAVPWPPFVAAAVLAVVVQFPVLREDPSPAVVLFGLRFAAAVLGAAAGFALPDLMASTVVTPVPRWRRQWLRLGLLLFPAVLLWAGLHGAVGRLAGPEVTWSHGLVILQAAVCGLVSVTFAAVGARYRNTSGSALLGPAAQGIALVVSLFFTGDHSPWRVPAPGGWTAPQQVWPVAFVLLLAVLLTANREVVRTGPR</sequence>
<keyword evidence="3" id="KW-1185">Reference proteome</keyword>
<protein>
    <recommendedName>
        <fullName evidence="4">ABC transporter</fullName>
    </recommendedName>
</protein>
<evidence type="ECO:0000313" key="3">
    <source>
        <dbReference type="Proteomes" id="UP000053244"/>
    </source>
</evidence>
<dbReference type="Proteomes" id="UP000053244">
    <property type="component" value="Unassembled WGS sequence"/>
</dbReference>
<feature type="transmembrane region" description="Helical" evidence="1">
    <location>
        <begin position="39"/>
        <end position="62"/>
    </location>
</feature>
<dbReference type="RefSeq" id="WP_067701943.1">
    <property type="nucleotide sequence ID" value="NZ_LLZH01000306.1"/>
</dbReference>
<evidence type="ECO:0000256" key="1">
    <source>
        <dbReference type="SAM" id="Phobius"/>
    </source>
</evidence>
<gene>
    <name evidence="2" type="ORF">ADL15_37975</name>
</gene>
<name>A0A117MN59_9ACTN</name>
<keyword evidence="1" id="KW-0812">Transmembrane</keyword>
<reference evidence="2 3" key="1">
    <citation type="submission" date="2015-10" db="EMBL/GenBank/DDBJ databases">
        <authorList>
            <person name="Gilbert D.G."/>
        </authorList>
    </citation>
    <scope>NUCLEOTIDE SEQUENCE [LARGE SCALE GENOMIC DNA]</scope>
    <source>
        <strain evidence="2 3">NRRL B-16712</strain>
    </source>
</reference>
<comment type="caution">
    <text evidence="2">The sequence shown here is derived from an EMBL/GenBank/DDBJ whole genome shotgun (WGS) entry which is preliminary data.</text>
</comment>
<keyword evidence="1" id="KW-1133">Transmembrane helix</keyword>
<feature type="transmembrane region" description="Helical" evidence="1">
    <location>
        <begin position="12"/>
        <end position="33"/>
    </location>
</feature>
<feature type="transmembrane region" description="Helical" evidence="1">
    <location>
        <begin position="182"/>
        <end position="202"/>
    </location>
</feature>
<evidence type="ECO:0000313" key="2">
    <source>
        <dbReference type="EMBL" id="KUL26484.1"/>
    </source>
</evidence>
<feature type="transmembrane region" description="Helical" evidence="1">
    <location>
        <begin position="111"/>
        <end position="133"/>
    </location>
</feature>